<dbReference type="PROSITE" id="PS51645">
    <property type="entry name" value="PHR_CRY_ALPHA_BETA"/>
    <property type="match status" value="1"/>
</dbReference>
<evidence type="ECO:0000256" key="13">
    <source>
        <dbReference type="PIRSR" id="PIRSR602081-2"/>
    </source>
</evidence>
<protein>
    <recommendedName>
        <fullName evidence="4">Deoxyribodipyrimidine photo-lyase</fullName>
        <ecNumber evidence="3">4.1.99.3</ecNumber>
    </recommendedName>
    <alternativeName>
        <fullName evidence="8">DNA photolyase</fullName>
    </alternativeName>
    <alternativeName>
        <fullName evidence="11">Photoreactivating enzyme</fullName>
    </alternativeName>
</protein>
<comment type="catalytic activity">
    <reaction evidence="9">
        <text>cyclobutadipyrimidine (in DNA) = 2 pyrimidine residues (in DNA).</text>
        <dbReference type="EC" id="4.1.99.3"/>
    </reaction>
</comment>
<dbReference type="FunFam" id="1.10.579.10:FF:000003">
    <property type="entry name" value="Deoxyribodipyrimidine photo-lyase"/>
    <property type="match status" value="1"/>
</dbReference>
<evidence type="ECO:0000313" key="17">
    <source>
        <dbReference type="Proteomes" id="UP000029719"/>
    </source>
</evidence>
<comment type="caution">
    <text evidence="16">The sequence shown here is derived from an EMBL/GenBank/DDBJ whole genome shotgun (WGS) entry which is preliminary data.</text>
</comment>
<evidence type="ECO:0000259" key="15">
    <source>
        <dbReference type="PROSITE" id="PS51645"/>
    </source>
</evidence>
<sequence>MQLIWLRSDLRVHDNTALSAAMEQGPTIAVYMISPGQWLSHDDAACKVDFWLRNLSHLSKALEALNVPLLIVHAETWAQAPKALLDICQQHAVENVHVNDEYGFNEAKRDREAEDALDAVGILFSRHLDQLFFQPGSVLTKSGGYFKVFTQFCRVCYARLHYSMPALVALPKAQGKLAIKSDVIPDTVKGFPEPSETLRSLWPAGEDEARERLNTFTDEQVHYYDQERDFPAKPGTSQLSAYLAAGVISPRQCLHAALRSNNGEFETGNSGSVTWLNELLWREFYKHVLVGFPRVSRHRAFRPETEALQWRHSPTDLQAWQEGRTGLPIVDAAIRQMLETGWMHNRLRMITAMFLTKNLLIDWREGERFFMQHLIDGDLASNNGGWQWSSSTGTDASPYFRIFNPQSQSERFDPEGVFIKKWVPELAELNKRDIHNPAALKGLFGVKEYPAPIVDLKASRERALQAFKSLPQRQPETQEAG</sequence>
<evidence type="ECO:0000256" key="2">
    <source>
        <dbReference type="ARBA" id="ARBA00005862"/>
    </source>
</evidence>
<reference evidence="16 17" key="1">
    <citation type="submission" date="2014-09" db="EMBL/GenBank/DDBJ databases">
        <title>Genome sequence of Pseudomonas lutea strain DSM 17257T.</title>
        <authorList>
            <person name="Kwak Y."/>
            <person name="Shin J.-H."/>
        </authorList>
    </citation>
    <scope>NUCLEOTIDE SEQUENCE [LARGE SCALE GENOMIC DNA]</scope>
    <source>
        <strain evidence="16 17">DSM 17257</strain>
    </source>
</reference>
<evidence type="ECO:0000256" key="7">
    <source>
        <dbReference type="ARBA" id="ARBA00022991"/>
    </source>
</evidence>
<dbReference type="EC" id="4.1.99.3" evidence="3"/>
<feature type="binding site" evidence="12">
    <location>
        <begin position="236"/>
        <end position="240"/>
    </location>
    <ligand>
        <name>FAD</name>
        <dbReference type="ChEBI" id="CHEBI:57692"/>
    </ligand>
</feature>
<gene>
    <name evidence="16" type="ORF">LT42_22905</name>
</gene>
<feature type="binding site" evidence="12">
    <location>
        <position position="275"/>
    </location>
    <ligand>
        <name>FAD</name>
        <dbReference type="ChEBI" id="CHEBI:57692"/>
    </ligand>
</feature>
<evidence type="ECO:0000256" key="9">
    <source>
        <dbReference type="ARBA" id="ARBA00033999"/>
    </source>
</evidence>
<dbReference type="InterPro" id="IPR014729">
    <property type="entry name" value="Rossmann-like_a/b/a_fold"/>
</dbReference>
<keyword evidence="5 12" id="KW-0285">Flavoprotein</keyword>
<comment type="function">
    <text evidence="10">Involved in repair of UV radiation-induced DNA damage. Catalyzes the light-dependent monomerization (300-600 nm) of cyclobutyl pyrimidine dimers (in cis-syn configuration), which are formed between adjacent bases on the same DNA strand upon exposure to ultraviolet radiation.</text>
</comment>
<evidence type="ECO:0000256" key="11">
    <source>
        <dbReference type="ARBA" id="ARBA00083107"/>
    </source>
</evidence>
<proteinExistence type="inferred from homology"/>
<dbReference type="InterPro" id="IPR002081">
    <property type="entry name" value="Cryptochrome/DNA_photolyase_1"/>
</dbReference>
<evidence type="ECO:0000256" key="6">
    <source>
        <dbReference type="ARBA" id="ARBA00022827"/>
    </source>
</evidence>
<comment type="cofactor">
    <cofactor evidence="12">
        <name>FAD</name>
        <dbReference type="ChEBI" id="CHEBI:57692"/>
    </cofactor>
    <text evidence="12">Binds 1 FAD per subunit.</text>
</comment>
<accession>A0A9X0EBB8</accession>
<dbReference type="Gene3D" id="1.10.579.10">
    <property type="entry name" value="DNA Cyclobutane Dipyrimidine Photolyase, subunit A, domain 3"/>
    <property type="match status" value="1"/>
</dbReference>
<dbReference type="GO" id="GO:0071949">
    <property type="term" value="F:FAD binding"/>
    <property type="evidence" value="ECO:0007669"/>
    <property type="project" value="TreeGrafter"/>
</dbReference>
<feature type="binding site" evidence="12">
    <location>
        <begin position="278"/>
        <end position="285"/>
    </location>
    <ligand>
        <name>FAD</name>
        <dbReference type="ChEBI" id="CHEBI:57692"/>
    </ligand>
</feature>
<dbReference type="Proteomes" id="UP000029719">
    <property type="component" value="Unassembled WGS sequence"/>
</dbReference>
<feature type="binding site" evidence="12">
    <location>
        <position position="224"/>
    </location>
    <ligand>
        <name>FAD</name>
        <dbReference type="ChEBI" id="CHEBI:57692"/>
    </ligand>
</feature>
<dbReference type="EMBL" id="JRMB01000003">
    <property type="protein sequence ID" value="KGF62693.1"/>
    <property type="molecule type" value="Genomic_DNA"/>
</dbReference>
<feature type="site" description="Electron transfer via tryptophanyl radical" evidence="13">
    <location>
        <position position="363"/>
    </location>
</feature>
<evidence type="ECO:0000256" key="5">
    <source>
        <dbReference type="ARBA" id="ARBA00022630"/>
    </source>
</evidence>
<feature type="domain" description="Photolyase/cryptochrome alpha/beta" evidence="15">
    <location>
        <begin position="1"/>
        <end position="132"/>
    </location>
</feature>
<comment type="similarity">
    <text evidence="14">Belongs to the DNA photolyase family.</text>
</comment>
<dbReference type="RefSeq" id="WP_037018264.1">
    <property type="nucleotide sequence ID" value="NZ_JRMB01000003.1"/>
</dbReference>
<feature type="site" description="Electron transfer via tryptophanyl radical" evidence="13">
    <location>
        <position position="386"/>
    </location>
</feature>
<dbReference type="PANTHER" id="PTHR11455:SF9">
    <property type="entry name" value="CRYPTOCHROME CIRCADIAN CLOCK 5 ISOFORM X1"/>
    <property type="match status" value="1"/>
</dbReference>
<dbReference type="GO" id="GO:0000719">
    <property type="term" value="P:photoreactive repair"/>
    <property type="evidence" value="ECO:0007669"/>
    <property type="project" value="UniProtKB-ARBA"/>
</dbReference>
<evidence type="ECO:0000256" key="8">
    <source>
        <dbReference type="ARBA" id="ARBA00031671"/>
    </source>
</evidence>
<dbReference type="Pfam" id="PF03441">
    <property type="entry name" value="FAD_binding_7"/>
    <property type="match status" value="1"/>
</dbReference>
<feature type="binding site" evidence="12">
    <location>
        <begin position="376"/>
        <end position="378"/>
    </location>
    <ligand>
        <name>FAD</name>
        <dbReference type="ChEBI" id="CHEBI:57692"/>
    </ligand>
</feature>
<feature type="site" description="Electron transfer via tryptophanyl radical" evidence="13">
    <location>
        <position position="310"/>
    </location>
</feature>
<dbReference type="InterPro" id="IPR006050">
    <property type="entry name" value="DNA_photolyase_N"/>
</dbReference>
<dbReference type="SUPFAM" id="SSF48173">
    <property type="entry name" value="Cryptochrome/photolyase FAD-binding domain"/>
    <property type="match status" value="1"/>
</dbReference>
<evidence type="ECO:0000256" key="10">
    <source>
        <dbReference type="ARBA" id="ARBA00059220"/>
    </source>
</evidence>
<comment type="cofactor">
    <cofactor evidence="1">
        <name>(6R)-5,10-methylene-5,6,7,8-tetrahydrofolate</name>
        <dbReference type="ChEBI" id="CHEBI:15636"/>
    </cofactor>
</comment>
<dbReference type="PANTHER" id="PTHR11455">
    <property type="entry name" value="CRYPTOCHROME"/>
    <property type="match status" value="1"/>
</dbReference>
<dbReference type="InterPro" id="IPR036134">
    <property type="entry name" value="Crypto/Photolyase_FAD-like_sf"/>
</dbReference>
<dbReference type="NCBIfam" id="NF007955">
    <property type="entry name" value="PRK10674.1"/>
    <property type="match status" value="1"/>
</dbReference>
<dbReference type="InterPro" id="IPR005101">
    <property type="entry name" value="Cryptochr/Photolyase_FAD-bd"/>
</dbReference>
<dbReference type="OrthoDB" id="9772484at2"/>
<dbReference type="GO" id="GO:0009416">
    <property type="term" value="P:response to light stimulus"/>
    <property type="evidence" value="ECO:0007669"/>
    <property type="project" value="TreeGrafter"/>
</dbReference>
<comment type="similarity">
    <text evidence="2">Belongs to the DNA photolyase class-1 family.</text>
</comment>
<keyword evidence="7 14" id="KW-0157">Chromophore</keyword>
<dbReference type="Gene3D" id="1.25.40.80">
    <property type="match status" value="1"/>
</dbReference>
<evidence type="ECO:0000256" key="14">
    <source>
        <dbReference type="RuleBase" id="RU004182"/>
    </source>
</evidence>
<dbReference type="PRINTS" id="PR00147">
    <property type="entry name" value="DNAPHOTLYASE"/>
</dbReference>
<dbReference type="SUPFAM" id="SSF52425">
    <property type="entry name" value="Cryptochrome/photolyase, N-terminal domain"/>
    <property type="match status" value="1"/>
</dbReference>
<organism evidence="16 17">
    <name type="scientific">Pseudomonas lutea</name>
    <dbReference type="NCBI Taxonomy" id="243924"/>
    <lineage>
        <taxon>Bacteria</taxon>
        <taxon>Pseudomonadati</taxon>
        <taxon>Pseudomonadota</taxon>
        <taxon>Gammaproteobacteria</taxon>
        <taxon>Pseudomonadales</taxon>
        <taxon>Pseudomonadaceae</taxon>
        <taxon>Pseudomonas</taxon>
    </lineage>
</organism>
<keyword evidence="6 12" id="KW-0274">FAD</keyword>
<evidence type="ECO:0000256" key="4">
    <source>
        <dbReference type="ARBA" id="ARBA00014046"/>
    </source>
</evidence>
<dbReference type="GO" id="GO:0003677">
    <property type="term" value="F:DNA binding"/>
    <property type="evidence" value="ECO:0007669"/>
    <property type="project" value="TreeGrafter"/>
</dbReference>
<evidence type="ECO:0000256" key="3">
    <source>
        <dbReference type="ARBA" id="ARBA00013149"/>
    </source>
</evidence>
<dbReference type="Gene3D" id="3.40.50.620">
    <property type="entry name" value="HUPs"/>
    <property type="match status" value="1"/>
</dbReference>
<dbReference type="AlphaFoldDB" id="A0A9X0EBB8"/>
<evidence type="ECO:0000256" key="12">
    <source>
        <dbReference type="PIRSR" id="PIRSR602081-1"/>
    </source>
</evidence>
<name>A0A9X0EBB8_9PSED</name>
<evidence type="ECO:0000313" key="16">
    <source>
        <dbReference type="EMBL" id="KGF62693.1"/>
    </source>
</evidence>
<dbReference type="GO" id="GO:0003904">
    <property type="term" value="F:deoxyribodipyrimidine photo-lyase activity"/>
    <property type="evidence" value="ECO:0007669"/>
    <property type="project" value="UniProtKB-EC"/>
</dbReference>
<dbReference type="Pfam" id="PF00875">
    <property type="entry name" value="DNA_photolyase"/>
    <property type="match status" value="1"/>
</dbReference>
<evidence type="ECO:0000256" key="1">
    <source>
        <dbReference type="ARBA" id="ARBA00001932"/>
    </source>
</evidence>
<dbReference type="InterPro" id="IPR036155">
    <property type="entry name" value="Crypto/Photolyase_N_sf"/>
</dbReference>